<feature type="transmembrane region" description="Helical" evidence="2">
    <location>
        <begin position="145"/>
        <end position="169"/>
    </location>
</feature>
<proteinExistence type="predicted"/>
<feature type="transmembrane region" description="Helical" evidence="2">
    <location>
        <begin position="99"/>
        <end position="125"/>
    </location>
</feature>
<feature type="transmembrane region" description="Helical" evidence="2">
    <location>
        <begin position="190"/>
        <end position="212"/>
    </location>
</feature>
<feature type="domain" description="CAAX prenyl protease 2/Lysostaphin resistance protein A-like" evidence="3">
    <location>
        <begin position="155"/>
        <end position="256"/>
    </location>
</feature>
<keyword evidence="2" id="KW-0812">Transmembrane</keyword>
<evidence type="ECO:0000259" key="3">
    <source>
        <dbReference type="Pfam" id="PF02517"/>
    </source>
</evidence>
<feature type="transmembrane region" description="Helical" evidence="2">
    <location>
        <begin position="218"/>
        <end position="236"/>
    </location>
</feature>
<organism evidence="4 5">
    <name type="scientific">Microbacterium amylolyticum</name>
    <dbReference type="NCBI Taxonomy" id="936337"/>
    <lineage>
        <taxon>Bacteria</taxon>
        <taxon>Bacillati</taxon>
        <taxon>Actinomycetota</taxon>
        <taxon>Actinomycetes</taxon>
        <taxon>Micrococcales</taxon>
        <taxon>Microbacteriaceae</taxon>
        <taxon>Microbacterium</taxon>
    </lineage>
</organism>
<dbReference type="RefSeq" id="WP_165135093.1">
    <property type="nucleotide sequence ID" value="NZ_CP049253.1"/>
</dbReference>
<feature type="transmembrane region" description="Helical" evidence="2">
    <location>
        <begin position="248"/>
        <end position="266"/>
    </location>
</feature>
<protein>
    <submittedName>
        <fullName evidence="4">Membrane protease YdiL (CAAX protease family)</fullName>
    </submittedName>
</protein>
<evidence type="ECO:0000313" key="4">
    <source>
        <dbReference type="EMBL" id="MBP2436966.1"/>
    </source>
</evidence>
<keyword evidence="4" id="KW-0378">Hydrolase</keyword>
<evidence type="ECO:0000256" key="1">
    <source>
        <dbReference type="SAM" id="MobiDB-lite"/>
    </source>
</evidence>
<feature type="transmembrane region" description="Helical" evidence="2">
    <location>
        <begin position="53"/>
        <end position="78"/>
    </location>
</feature>
<keyword evidence="5" id="KW-1185">Reference proteome</keyword>
<keyword evidence="4" id="KW-0645">Protease</keyword>
<dbReference type="GO" id="GO:0006508">
    <property type="term" value="P:proteolysis"/>
    <property type="evidence" value="ECO:0007669"/>
    <property type="project" value="UniProtKB-KW"/>
</dbReference>
<dbReference type="InterPro" id="IPR003675">
    <property type="entry name" value="Rce1/LyrA-like_dom"/>
</dbReference>
<dbReference type="Proteomes" id="UP001519362">
    <property type="component" value="Unassembled WGS sequence"/>
</dbReference>
<name>A0ABS4ZKK9_9MICO</name>
<evidence type="ECO:0000256" key="2">
    <source>
        <dbReference type="SAM" id="Phobius"/>
    </source>
</evidence>
<feature type="region of interest" description="Disordered" evidence="1">
    <location>
        <begin position="305"/>
        <end position="324"/>
    </location>
</feature>
<feature type="transmembrane region" description="Helical" evidence="2">
    <location>
        <begin position="26"/>
        <end position="47"/>
    </location>
</feature>
<dbReference type="InterPro" id="IPR042150">
    <property type="entry name" value="MmRce1-like"/>
</dbReference>
<dbReference type="PANTHER" id="PTHR35797:SF1">
    <property type="entry name" value="PROTEASE"/>
    <property type="match status" value="1"/>
</dbReference>
<dbReference type="EMBL" id="JAGIOL010000001">
    <property type="protein sequence ID" value="MBP2436966.1"/>
    <property type="molecule type" value="Genomic_DNA"/>
</dbReference>
<dbReference type="PANTHER" id="PTHR35797">
    <property type="entry name" value="PROTEASE-RELATED"/>
    <property type="match status" value="1"/>
</dbReference>
<keyword evidence="2" id="KW-1133">Transmembrane helix</keyword>
<gene>
    <name evidence="4" type="ORF">JOF34_001552</name>
</gene>
<dbReference type="GO" id="GO:0008233">
    <property type="term" value="F:peptidase activity"/>
    <property type="evidence" value="ECO:0007669"/>
    <property type="project" value="UniProtKB-KW"/>
</dbReference>
<comment type="caution">
    <text evidence="4">The sequence shown here is derived from an EMBL/GenBank/DDBJ whole genome shotgun (WGS) entry which is preliminary data.</text>
</comment>
<sequence>MNAADLFSPHDVRPGIPPEKVPWGPVAAFLGTAFGLGWLVCLPLWLGDGLQDPLFLVLVPLLMFTPTVAALMVTFVTVKKGARSRYLGLLPFRPIARKIWLFVLLPIGFVLWAVGSFWMATLLGWAEADWALEAQRAALPAGMELDAVLVIQLLTFPLVLLQATFFAFGEELGWRGYLTTALSPLGFWPSALISGVVWGAWHAPIILLGYNFGRTDGWGVVMMIGFCLFVGILLQWTRYWTRSVWPAALGHGALNTAAPVGLLFATPDLNPFWGSFLGIPGWILLAVIIAVLLLLRQFRPAPDWTPKPDARAAQPGFGSGRDDA</sequence>
<reference evidence="4 5" key="1">
    <citation type="submission" date="2021-03" db="EMBL/GenBank/DDBJ databases">
        <title>Sequencing the genomes of 1000 actinobacteria strains.</title>
        <authorList>
            <person name="Klenk H.-P."/>
        </authorList>
    </citation>
    <scope>NUCLEOTIDE SEQUENCE [LARGE SCALE GENOMIC DNA]</scope>
    <source>
        <strain evidence="4 5">DSM 24221</strain>
    </source>
</reference>
<keyword evidence="2" id="KW-0472">Membrane</keyword>
<feature type="transmembrane region" description="Helical" evidence="2">
    <location>
        <begin position="272"/>
        <end position="295"/>
    </location>
</feature>
<dbReference type="Pfam" id="PF02517">
    <property type="entry name" value="Rce1-like"/>
    <property type="match status" value="1"/>
</dbReference>
<evidence type="ECO:0000313" key="5">
    <source>
        <dbReference type="Proteomes" id="UP001519362"/>
    </source>
</evidence>
<accession>A0ABS4ZKK9</accession>